<sequence>MELKATKTILVKNIDPVLLAKVDNYARLKKSNRSQVIRSMLDLRFSLTEGSLYDSQLTFEQIAKYSSLQLKRNEMILNKILEVINEK</sequence>
<accession>A0A847J4U3</accession>
<name>A0A847J4U3_9LACT</name>
<protein>
    <submittedName>
        <fullName evidence="1">Uncharacterized protein</fullName>
    </submittedName>
</protein>
<organism evidence="1 2">
    <name type="scientific">Pseudolactococcus chungangensis</name>
    <dbReference type="NCBI Taxonomy" id="451457"/>
    <lineage>
        <taxon>Bacteria</taxon>
        <taxon>Bacillati</taxon>
        <taxon>Bacillota</taxon>
        <taxon>Bacilli</taxon>
        <taxon>Lactobacillales</taxon>
        <taxon>Streptococcaceae</taxon>
        <taxon>Pseudolactococcus</taxon>
    </lineage>
</organism>
<dbReference type="EMBL" id="JAAYVO010000109">
    <property type="protein sequence ID" value="NLH35946.1"/>
    <property type="molecule type" value="Genomic_DNA"/>
</dbReference>
<reference evidence="1 2" key="1">
    <citation type="journal article" date="2020" name="Biotechnol. Biofuels">
        <title>New insights from the biogas microbiome by comprehensive genome-resolved metagenomics of nearly 1600 species originating from multiple anaerobic digesters.</title>
        <authorList>
            <person name="Campanaro S."/>
            <person name="Treu L."/>
            <person name="Rodriguez-R L.M."/>
            <person name="Kovalovszki A."/>
            <person name="Ziels R.M."/>
            <person name="Maus I."/>
            <person name="Zhu X."/>
            <person name="Kougias P.G."/>
            <person name="Basile A."/>
            <person name="Luo G."/>
            <person name="Schluter A."/>
            <person name="Konstantinidis K.T."/>
            <person name="Angelidaki I."/>
        </authorList>
    </citation>
    <scope>NUCLEOTIDE SEQUENCE [LARGE SCALE GENOMIC DNA]</scope>
    <source>
        <strain evidence="1">AS27yjCOA_61</strain>
    </source>
</reference>
<proteinExistence type="predicted"/>
<gene>
    <name evidence="1" type="ORF">GX453_08030</name>
</gene>
<dbReference type="AlphaFoldDB" id="A0A847J4U3"/>
<evidence type="ECO:0000313" key="2">
    <source>
        <dbReference type="Proteomes" id="UP000559962"/>
    </source>
</evidence>
<dbReference type="Proteomes" id="UP000559962">
    <property type="component" value="Unassembled WGS sequence"/>
</dbReference>
<comment type="caution">
    <text evidence="1">The sequence shown here is derived from an EMBL/GenBank/DDBJ whole genome shotgun (WGS) entry which is preliminary data.</text>
</comment>
<evidence type="ECO:0000313" key="1">
    <source>
        <dbReference type="EMBL" id="NLH35946.1"/>
    </source>
</evidence>